<keyword evidence="8" id="KW-1185">Reference proteome</keyword>
<dbReference type="OrthoDB" id="413313at2759"/>
<dbReference type="GO" id="GO:0005741">
    <property type="term" value="C:mitochondrial outer membrane"/>
    <property type="evidence" value="ECO:0007669"/>
    <property type="project" value="TreeGrafter"/>
</dbReference>
<evidence type="ECO:0000256" key="2">
    <source>
        <dbReference type="ARBA" id="ARBA00022692"/>
    </source>
</evidence>
<dbReference type="Proteomes" id="UP000177622">
    <property type="component" value="Unassembled WGS sequence"/>
</dbReference>
<keyword evidence="2 6" id="KW-0812">Transmembrane</keyword>
<dbReference type="PANTHER" id="PTHR28234">
    <property type="entry name" value="NUCLEAR CONTROL OF ATPASE PROTEIN 2"/>
    <property type="match status" value="1"/>
</dbReference>
<gene>
    <name evidence="7" type="ORF">PENARI_c005G03227</name>
</gene>
<dbReference type="InterPro" id="IPR013946">
    <property type="entry name" value="NCA2-like"/>
</dbReference>
<evidence type="ECO:0000256" key="5">
    <source>
        <dbReference type="ARBA" id="ARBA00023136"/>
    </source>
</evidence>
<protein>
    <recommendedName>
        <fullName evidence="9">Nuclear control of ATPase protein 2</fullName>
    </recommendedName>
</protein>
<feature type="transmembrane region" description="Helical" evidence="6">
    <location>
        <begin position="510"/>
        <end position="531"/>
    </location>
</feature>
<dbReference type="RefSeq" id="XP_022490455.1">
    <property type="nucleotide sequence ID" value="XM_022629664.1"/>
</dbReference>
<dbReference type="GeneID" id="34574398"/>
<proteinExistence type="predicted"/>
<dbReference type="AlphaFoldDB" id="A0A1F5LPH4"/>
<evidence type="ECO:0000313" key="7">
    <source>
        <dbReference type="EMBL" id="OGE55025.1"/>
    </source>
</evidence>
<dbReference type="PANTHER" id="PTHR28234:SF1">
    <property type="entry name" value="NUCLEAR CONTROL OF ATPASE PROTEIN 2"/>
    <property type="match status" value="1"/>
</dbReference>
<dbReference type="STRING" id="1835702.A0A1F5LPH4"/>
<organism evidence="7 8">
    <name type="scientific">Penicillium arizonense</name>
    <dbReference type="NCBI Taxonomy" id="1835702"/>
    <lineage>
        <taxon>Eukaryota</taxon>
        <taxon>Fungi</taxon>
        <taxon>Dikarya</taxon>
        <taxon>Ascomycota</taxon>
        <taxon>Pezizomycotina</taxon>
        <taxon>Eurotiomycetes</taxon>
        <taxon>Eurotiomycetidae</taxon>
        <taxon>Eurotiales</taxon>
        <taxon>Aspergillaceae</taxon>
        <taxon>Penicillium</taxon>
    </lineage>
</organism>
<evidence type="ECO:0000256" key="6">
    <source>
        <dbReference type="SAM" id="Phobius"/>
    </source>
</evidence>
<evidence type="ECO:0008006" key="9">
    <source>
        <dbReference type="Google" id="ProtNLM"/>
    </source>
</evidence>
<keyword evidence="4" id="KW-0496">Mitochondrion</keyword>
<keyword evidence="3 6" id="KW-1133">Transmembrane helix</keyword>
<reference evidence="7 8" key="1">
    <citation type="journal article" date="2016" name="Sci. Rep.">
        <title>Penicillium arizonense, a new, genome sequenced fungal species, reveals a high chemical diversity in secreted metabolites.</title>
        <authorList>
            <person name="Grijseels S."/>
            <person name="Nielsen J.C."/>
            <person name="Randelovic M."/>
            <person name="Nielsen J."/>
            <person name="Nielsen K.F."/>
            <person name="Workman M."/>
            <person name="Frisvad J.C."/>
        </authorList>
    </citation>
    <scope>NUCLEOTIDE SEQUENCE [LARGE SCALE GENOMIC DNA]</scope>
    <source>
        <strain evidence="7 8">CBS 141311</strain>
    </source>
</reference>
<evidence type="ECO:0000256" key="1">
    <source>
        <dbReference type="ARBA" id="ARBA00004225"/>
    </source>
</evidence>
<accession>A0A1F5LPH4</accession>
<sequence length="633" mass="70607">MSVIRETVCGVNSQLDRLQQQIATPKLEVASLPDQSQEHIDQLQDVIHSISVTSKTQALLPANRLADLLSVPAVSRFQSKSSISGVSAGNISDYVWIVAAKAAVQASGLIMNTLLDQTLELHDEAYYWGEMLGSVWHSGLYTIQTSPVQLFRWTKNTYLTQTQGTSSIADRWIQFYQVAQKSVRKLGGHSIRGHLLAPIRSSRAEMRQKRDFILAMKDLHTSSLGLLMEGLHSFEADDSTASATSTVVSKKWRDEVYRAVVLIEAVFHQISLEPSIQALEEGVFAALTHDMDRMQMQAQSESPVQQPLELIERLVHVLRQKLPQHTASVSMFVSHHGRPSGIVRYWLPISAAILSGSVSMRFLSNRQEEIIQGIMNIGATAIDFWGNWVVHPIRKLIGTIRHDEKSEIAIMSKDSLLADRASLERMVVDFVRDRPDLHGGVADTTAIVNSVKEGDLTPVLKAYERDLRSPLVGTVRGDLIRALLIQIQKTKVDVEIAISGIDALLKSQELVFGFVGLTPGILVSFAALRWLGSLLGSRRGLQKGKQRYELKRGLRNVARILTSSAISSKGTIPYKDSGQLICEAEALLQQMRAVSSSMKYQEFREDIQDLLNVQDGVDKQLHVVERMRWSYFQ</sequence>
<name>A0A1F5LPH4_PENAI</name>
<evidence type="ECO:0000313" key="8">
    <source>
        <dbReference type="Proteomes" id="UP000177622"/>
    </source>
</evidence>
<comment type="caution">
    <text evidence="7">The sequence shown here is derived from an EMBL/GenBank/DDBJ whole genome shotgun (WGS) entry which is preliminary data.</text>
</comment>
<evidence type="ECO:0000256" key="3">
    <source>
        <dbReference type="ARBA" id="ARBA00022989"/>
    </source>
</evidence>
<keyword evidence="5 6" id="KW-0472">Membrane</keyword>
<comment type="subcellular location">
    <subcellularLocation>
        <location evidence="1">Mitochondrion membrane</location>
        <topology evidence="1">Multi-pass membrane protein</topology>
    </subcellularLocation>
</comment>
<evidence type="ECO:0000256" key="4">
    <source>
        <dbReference type="ARBA" id="ARBA00023128"/>
    </source>
</evidence>
<dbReference type="EMBL" id="LXJU01000005">
    <property type="protein sequence ID" value="OGE55025.1"/>
    <property type="molecule type" value="Genomic_DNA"/>
</dbReference>
<dbReference type="Pfam" id="PF08637">
    <property type="entry name" value="NCA2"/>
    <property type="match status" value="1"/>
</dbReference>